<sequence>MSYECPHCKSENTNKLSISYENGLTQVKTRTAGIGGLLGLFGPAIGVGLVRTRGTHQTGTSLRATPPRKKSFIKPFILSFIVGCLANLAIAFYSASAALKGNVTTEVFLLVLSVYLFYTWHFNSRVWPKQMAAWNGLFICNRCGETFTPGR</sequence>
<feature type="transmembrane region" description="Helical" evidence="1">
    <location>
        <begin position="72"/>
        <end position="95"/>
    </location>
</feature>
<dbReference type="Proteomes" id="UP000887300">
    <property type="component" value="Unassembled WGS sequence"/>
</dbReference>
<organism evidence="2 3">
    <name type="scientific">Acidithiobacillus ferridurans</name>
    <dbReference type="NCBI Taxonomy" id="1232575"/>
    <lineage>
        <taxon>Bacteria</taxon>
        <taxon>Pseudomonadati</taxon>
        <taxon>Pseudomonadota</taxon>
        <taxon>Acidithiobacillia</taxon>
        <taxon>Acidithiobacillales</taxon>
        <taxon>Acidithiobacillaceae</taxon>
        <taxon>Acidithiobacillus</taxon>
    </lineage>
</organism>
<proteinExistence type="predicted"/>
<gene>
    <name evidence="2" type="ORF">HF568_06145</name>
</gene>
<protein>
    <submittedName>
        <fullName evidence="2">Uncharacterized protein</fullName>
    </submittedName>
</protein>
<evidence type="ECO:0000256" key="1">
    <source>
        <dbReference type="SAM" id="Phobius"/>
    </source>
</evidence>
<feature type="transmembrane region" description="Helical" evidence="1">
    <location>
        <begin position="107"/>
        <end position="123"/>
    </location>
</feature>
<reference evidence="2" key="1">
    <citation type="journal article" date="2021" name="ISME J.">
        <title>Genomic evolution of the class Acidithiobacillia: deep-branching Proteobacteria living in extreme acidic conditions.</title>
        <authorList>
            <person name="Moya-Beltran A."/>
            <person name="Beard S."/>
            <person name="Rojas-Villalobos C."/>
            <person name="Issotta F."/>
            <person name="Gallardo Y."/>
            <person name="Ulloa R."/>
            <person name="Giaveno A."/>
            <person name="Degli Esposti M."/>
            <person name="Johnson D.B."/>
            <person name="Quatrini R."/>
        </authorList>
    </citation>
    <scope>NUCLEOTIDE SEQUENCE</scope>
    <source>
        <strain evidence="2">DSM 583</strain>
    </source>
</reference>
<keyword evidence="1" id="KW-0472">Membrane</keyword>
<dbReference type="AlphaFoldDB" id="A0A8X8GDD4"/>
<name>A0A8X8GDD4_ACIFI</name>
<evidence type="ECO:0000313" key="3">
    <source>
        <dbReference type="Proteomes" id="UP000887300"/>
    </source>
</evidence>
<keyword evidence="1" id="KW-0812">Transmembrane</keyword>
<comment type="caution">
    <text evidence="2">The sequence shown here is derived from an EMBL/GenBank/DDBJ whole genome shotgun (WGS) entry which is preliminary data.</text>
</comment>
<accession>A0A8X8GDD4</accession>
<feature type="transmembrane region" description="Helical" evidence="1">
    <location>
        <begin position="32"/>
        <end position="51"/>
    </location>
</feature>
<keyword evidence="1" id="KW-1133">Transmembrane helix</keyword>
<dbReference type="EMBL" id="JABBHS010000191">
    <property type="protein sequence ID" value="MBU2722793.1"/>
    <property type="molecule type" value="Genomic_DNA"/>
</dbReference>
<evidence type="ECO:0000313" key="2">
    <source>
        <dbReference type="EMBL" id="MBU2722793.1"/>
    </source>
</evidence>